<dbReference type="GO" id="GO:0005829">
    <property type="term" value="C:cytosol"/>
    <property type="evidence" value="ECO:0007669"/>
    <property type="project" value="TreeGrafter"/>
</dbReference>
<dbReference type="InterPro" id="IPR020471">
    <property type="entry name" value="AKR"/>
</dbReference>
<dbReference type="SUPFAM" id="SSF51430">
    <property type="entry name" value="NAD(P)-linked oxidoreductase"/>
    <property type="match status" value="1"/>
</dbReference>
<accession>A0A068SUY8</accession>
<dbReference type="PANTHER" id="PTHR43364">
    <property type="entry name" value="NADH-SPECIFIC METHYLGLYOXAL REDUCTASE-RELATED"/>
    <property type="match status" value="1"/>
</dbReference>
<dbReference type="HOGENOM" id="CLU_023205_8_0_5"/>
<dbReference type="CDD" id="cd19092">
    <property type="entry name" value="AKR_BsYcsN_EcYdhF-like"/>
    <property type="match status" value="1"/>
</dbReference>
<evidence type="ECO:0000313" key="2">
    <source>
        <dbReference type="EMBL" id="CDN49576.1"/>
    </source>
</evidence>
<dbReference type="AlphaFoldDB" id="A0A068SUY8"/>
<sequence length="302" mass="32716">MAPHHLDRIQLSPDLQLSRLVYGMWRIGDDADTSPKHVQAKIEACLAQGITTMDQADIYGGYTAEAILGAALKTSPSLRDKIEIVTKCGIVAPAGRHSAARVKHYDTSAAHITASVEASLRDMATDYIDLLLIHRPDPLMDPDETGPALDALVVSGKVRTVGVSNFRPWDFSLLQSSMEAELVTNQIEISLLAAEVFTNGDLAYLQERNIAPMAWSPLARGGIFKPEHQPLMAVLERVAAEQGVDASAVALAWLLHHPANILPIIGTNNIARIATSADATKVTIDRQTWFELYTAATGKQVP</sequence>
<dbReference type="EMBL" id="HG938353">
    <property type="protein sequence ID" value="CDN49576.1"/>
    <property type="molecule type" value="Genomic_DNA"/>
</dbReference>
<dbReference type="RefSeq" id="WP_038590271.1">
    <property type="nucleotide sequence ID" value="NZ_HG938353.1"/>
</dbReference>
<dbReference type="eggNOG" id="COG4989">
    <property type="taxonomic scope" value="Bacteria"/>
</dbReference>
<dbReference type="PRINTS" id="PR00069">
    <property type="entry name" value="ALDKETRDTASE"/>
</dbReference>
<dbReference type="GeneID" id="24256567"/>
<gene>
    <name evidence="2" type="primary">ycsN</name>
    <name evidence="2" type="ORF">RG540_CH34120</name>
</gene>
<feature type="domain" description="NADP-dependent oxidoreductase" evidence="1">
    <location>
        <begin position="19"/>
        <end position="289"/>
    </location>
</feature>
<keyword evidence="3" id="KW-1185">Reference proteome</keyword>
<dbReference type="OrthoDB" id="9768793at2"/>
<dbReference type="PANTHER" id="PTHR43364:SF1">
    <property type="entry name" value="OXIDOREDUCTASE YDHF"/>
    <property type="match status" value="1"/>
</dbReference>
<dbReference type="InterPro" id="IPR036812">
    <property type="entry name" value="NAD(P)_OxRdtase_dom_sf"/>
</dbReference>
<dbReference type="GO" id="GO:0016491">
    <property type="term" value="F:oxidoreductase activity"/>
    <property type="evidence" value="ECO:0007669"/>
    <property type="project" value="InterPro"/>
</dbReference>
<organism evidence="2 3">
    <name type="scientific">Neorhizobium galegae bv. orientalis str. HAMBI 540</name>
    <dbReference type="NCBI Taxonomy" id="1028800"/>
    <lineage>
        <taxon>Bacteria</taxon>
        <taxon>Pseudomonadati</taxon>
        <taxon>Pseudomonadota</taxon>
        <taxon>Alphaproteobacteria</taxon>
        <taxon>Hyphomicrobiales</taxon>
        <taxon>Rhizobiaceae</taxon>
        <taxon>Rhizobium/Agrobacterium group</taxon>
        <taxon>Neorhizobium</taxon>
    </lineage>
</organism>
<reference evidence="3" key="1">
    <citation type="journal article" date="2014" name="BMC Genomics">
        <title>Genome sequencing of two Neorhizobium galegae strains reveals a noeT gene responsible for the unusual acetylation of the nodulation factors.</title>
        <authorList>
            <person name="Osterman J."/>
            <person name="Marsh J."/>
            <person name="Laine P.K."/>
            <person name="Zeng Z."/>
            <person name="Alatalo E."/>
            <person name="Sullivan J.T."/>
            <person name="Young J.P."/>
            <person name="Thomas-Oates J."/>
            <person name="Paulin L."/>
            <person name="Lindstrom K."/>
        </authorList>
    </citation>
    <scope>NUCLEOTIDE SEQUENCE [LARGE SCALE GENOMIC DNA]</scope>
    <source>
        <strain evidence="3">HAMBI 540</strain>
    </source>
</reference>
<dbReference type="InterPro" id="IPR023210">
    <property type="entry name" value="NADP_OxRdtase_dom"/>
</dbReference>
<protein>
    <submittedName>
        <fullName evidence="2">Uncharacterized oxidoreductase YcsN</fullName>
    </submittedName>
</protein>
<dbReference type="InterPro" id="IPR050523">
    <property type="entry name" value="AKR_Detox_Biosynth"/>
</dbReference>
<dbReference type="KEGG" id="ngg:RG540_CH34120"/>
<dbReference type="Proteomes" id="UP000028181">
    <property type="component" value="Chromosome I"/>
</dbReference>
<dbReference type="Gene3D" id="3.20.20.100">
    <property type="entry name" value="NADP-dependent oxidoreductase domain"/>
    <property type="match status" value="1"/>
</dbReference>
<evidence type="ECO:0000259" key="1">
    <source>
        <dbReference type="Pfam" id="PF00248"/>
    </source>
</evidence>
<evidence type="ECO:0000313" key="3">
    <source>
        <dbReference type="Proteomes" id="UP000028181"/>
    </source>
</evidence>
<dbReference type="Pfam" id="PF00248">
    <property type="entry name" value="Aldo_ket_red"/>
    <property type="match status" value="1"/>
</dbReference>
<name>A0A068SUY8_NEOGA</name>
<proteinExistence type="predicted"/>
<dbReference type="PATRIC" id="fig|1028800.3.peg.3467"/>